<dbReference type="InterPro" id="IPR008263">
    <property type="entry name" value="GH16_AS"/>
</dbReference>
<dbReference type="GO" id="GO:0005975">
    <property type="term" value="P:carbohydrate metabolic process"/>
    <property type="evidence" value="ECO:0007669"/>
    <property type="project" value="InterPro"/>
</dbReference>
<protein>
    <recommendedName>
        <fullName evidence="4">GH16 domain-containing protein</fullName>
    </recommendedName>
</protein>
<evidence type="ECO:0000256" key="3">
    <source>
        <dbReference type="SAM" id="MobiDB-lite"/>
    </source>
</evidence>
<dbReference type="SUPFAM" id="SSF49899">
    <property type="entry name" value="Concanavalin A-like lectins/glucanases"/>
    <property type="match status" value="2"/>
</dbReference>
<name>A0AAN8Y2C8_SOLBU</name>
<dbReference type="InterPro" id="IPR000757">
    <property type="entry name" value="Beta-glucanase-like"/>
</dbReference>
<feature type="region of interest" description="Disordered" evidence="3">
    <location>
        <begin position="351"/>
        <end position="370"/>
    </location>
</feature>
<dbReference type="GO" id="GO:0004553">
    <property type="term" value="F:hydrolase activity, hydrolyzing O-glycosyl compounds"/>
    <property type="evidence" value="ECO:0007669"/>
    <property type="project" value="InterPro"/>
</dbReference>
<dbReference type="EMBL" id="JBANQN010000012">
    <property type="protein sequence ID" value="KAK6774433.1"/>
    <property type="molecule type" value="Genomic_DNA"/>
</dbReference>
<dbReference type="PANTHER" id="PTHR31062">
    <property type="entry name" value="XYLOGLUCAN ENDOTRANSGLUCOSYLASE/HYDROLASE PROTEIN 8-RELATED"/>
    <property type="match status" value="1"/>
</dbReference>
<dbReference type="PROSITE" id="PS01034">
    <property type="entry name" value="GH16_1"/>
    <property type="match status" value="2"/>
</dbReference>
<keyword evidence="2" id="KW-0326">Glycosidase</keyword>
<evidence type="ECO:0000259" key="4">
    <source>
        <dbReference type="PROSITE" id="PS51762"/>
    </source>
</evidence>
<reference evidence="5 6" key="1">
    <citation type="submission" date="2024-02" db="EMBL/GenBank/DDBJ databases">
        <title>de novo genome assembly of Solanum bulbocastanum strain 11H21.</title>
        <authorList>
            <person name="Hosaka A.J."/>
        </authorList>
    </citation>
    <scope>NUCLEOTIDE SEQUENCE [LARGE SCALE GENOMIC DNA]</scope>
    <source>
        <tissue evidence="5">Young leaves</tissue>
    </source>
</reference>
<evidence type="ECO:0000313" key="5">
    <source>
        <dbReference type="EMBL" id="KAK6774433.1"/>
    </source>
</evidence>
<dbReference type="Proteomes" id="UP001371456">
    <property type="component" value="Unassembled WGS sequence"/>
</dbReference>
<keyword evidence="1" id="KW-0378">Hydrolase</keyword>
<proteinExistence type="predicted"/>
<gene>
    <name evidence="5" type="ORF">RDI58_029672</name>
</gene>
<dbReference type="AlphaFoldDB" id="A0AAN8Y2C8"/>
<organism evidence="5 6">
    <name type="scientific">Solanum bulbocastanum</name>
    <name type="common">Wild potato</name>
    <dbReference type="NCBI Taxonomy" id="147425"/>
    <lineage>
        <taxon>Eukaryota</taxon>
        <taxon>Viridiplantae</taxon>
        <taxon>Streptophyta</taxon>
        <taxon>Embryophyta</taxon>
        <taxon>Tracheophyta</taxon>
        <taxon>Spermatophyta</taxon>
        <taxon>Magnoliopsida</taxon>
        <taxon>eudicotyledons</taxon>
        <taxon>Gunneridae</taxon>
        <taxon>Pentapetalae</taxon>
        <taxon>asterids</taxon>
        <taxon>lamiids</taxon>
        <taxon>Solanales</taxon>
        <taxon>Solanaceae</taxon>
        <taxon>Solanoideae</taxon>
        <taxon>Solaneae</taxon>
        <taxon>Solanum</taxon>
    </lineage>
</organism>
<comment type="caution">
    <text evidence="5">The sequence shown here is derived from an EMBL/GenBank/DDBJ whole genome shotgun (WGS) entry which is preliminary data.</text>
</comment>
<dbReference type="Pfam" id="PF00722">
    <property type="entry name" value="Glyco_hydro_16"/>
    <property type="match status" value="2"/>
</dbReference>
<evidence type="ECO:0000313" key="6">
    <source>
        <dbReference type="Proteomes" id="UP001371456"/>
    </source>
</evidence>
<dbReference type="PROSITE" id="PS51762">
    <property type="entry name" value="GH16_2"/>
    <property type="match status" value="1"/>
</dbReference>
<dbReference type="Gene3D" id="2.60.120.200">
    <property type="match status" value="2"/>
</dbReference>
<sequence length="370" mass="42850">MLLKLVPNNSAGTVTTYYLSSTGTKHDEIDFEFLGNISGQPYIIHTNIYTQGVGNREQQFYPWFDPTAAFHNYTIHWNPNAVVWYIDSIPIRVFRNYQAKGIPFPNQQGMGVYTSLWNADDWATRGGLVKIDWTNAPFIATYRNFRPRACYWNGPMSISQCVIPTNSNWWTSPLYYKLSANKLSSTGTKHDEIDFEFLGNISGQPYIIHTNIYTQGVGNREQQFYPWFDPTADFHNYTIHWNPNTVVWYIDSIPIRVFRNYQFKGIPFPNQQGMRVYTSLWNADDWATRGGLVKIDWTNAPFIATYRKFRPRACYWNGPMSISQCAIPTKTNWWSSPLYNKLSANKLGQMNSMRKPRHSLSERASNGGLL</sequence>
<accession>A0AAN8Y2C8</accession>
<keyword evidence="6" id="KW-1185">Reference proteome</keyword>
<dbReference type="InterPro" id="IPR013320">
    <property type="entry name" value="ConA-like_dom_sf"/>
</dbReference>
<evidence type="ECO:0000256" key="2">
    <source>
        <dbReference type="ARBA" id="ARBA00023295"/>
    </source>
</evidence>
<dbReference type="InterPro" id="IPR044791">
    <property type="entry name" value="Beta-glucanase/XTH"/>
</dbReference>
<feature type="domain" description="GH16" evidence="4">
    <location>
        <begin position="73"/>
        <end position="306"/>
    </location>
</feature>
<evidence type="ECO:0000256" key="1">
    <source>
        <dbReference type="ARBA" id="ARBA00022801"/>
    </source>
</evidence>